<dbReference type="Proteomes" id="UP000198281">
    <property type="component" value="Unassembled WGS sequence"/>
</dbReference>
<feature type="region of interest" description="Disordered" evidence="1">
    <location>
        <begin position="128"/>
        <end position="154"/>
    </location>
</feature>
<gene>
    <name evidence="3" type="ORF">SAMN06295912_11816</name>
</gene>
<dbReference type="SUPFAM" id="SSF47473">
    <property type="entry name" value="EF-hand"/>
    <property type="match status" value="1"/>
</dbReference>
<accession>A0A239HMB1</accession>
<dbReference type="GO" id="GO:0005509">
    <property type="term" value="F:calcium ion binding"/>
    <property type="evidence" value="ECO:0007669"/>
    <property type="project" value="InterPro"/>
</dbReference>
<evidence type="ECO:0000313" key="3">
    <source>
        <dbReference type="EMBL" id="SNS82480.1"/>
    </source>
</evidence>
<feature type="region of interest" description="Disordered" evidence="1">
    <location>
        <begin position="26"/>
        <end position="67"/>
    </location>
</feature>
<proteinExistence type="predicted"/>
<feature type="domain" description="EF-hand" evidence="2">
    <location>
        <begin position="77"/>
        <end position="112"/>
    </location>
</feature>
<reference evidence="4" key="1">
    <citation type="submission" date="2017-06" db="EMBL/GenBank/DDBJ databases">
        <authorList>
            <person name="Varghese N."/>
            <person name="Submissions S."/>
        </authorList>
    </citation>
    <scope>NUCLEOTIDE SEQUENCE [LARGE SCALE GENOMIC DNA]</scope>
    <source>
        <strain evidence="4">LNB2</strain>
    </source>
</reference>
<sequence>MGRFIAGVASALLLTAAGIFWWSGSRAESPVPPAPLLAAPAPADPLAPPPQASEQTREERRFARYDRDRNGAVARDEYLAARRKAFARLDRDGDGRLSFEEYAVKTSEKFARADGDRSGALDAREFATTRIVRKTPAKPDCPPPPPGRDEAEEG</sequence>
<protein>
    <submittedName>
        <fullName evidence="3">EF hand</fullName>
    </submittedName>
</protein>
<evidence type="ECO:0000313" key="4">
    <source>
        <dbReference type="Proteomes" id="UP000198281"/>
    </source>
</evidence>
<dbReference type="PROSITE" id="PS00018">
    <property type="entry name" value="EF_HAND_1"/>
    <property type="match status" value="1"/>
</dbReference>
<evidence type="ECO:0000259" key="2">
    <source>
        <dbReference type="PROSITE" id="PS50222"/>
    </source>
</evidence>
<dbReference type="PROSITE" id="PS50222">
    <property type="entry name" value="EF_HAND_2"/>
    <property type="match status" value="1"/>
</dbReference>
<name>A0A239HMB1_9SPHN</name>
<evidence type="ECO:0000256" key="1">
    <source>
        <dbReference type="SAM" id="MobiDB-lite"/>
    </source>
</evidence>
<keyword evidence="4" id="KW-1185">Reference proteome</keyword>
<dbReference type="Gene3D" id="1.10.238.10">
    <property type="entry name" value="EF-hand"/>
    <property type="match status" value="1"/>
</dbReference>
<feature type="compositionally biased region" description="Pro residues" evidence="1">
    <location>
        <begin position="42"/>
        <end position="51"/>
    </location>
</feature>
<feature type="compositionally biased region" description="Basic and acidic residues" evidence="1">
    <location>
        <begin position="55"/>
        <end position="67"/>
    </location>
</feature>
<dbReference type="InterPro" id="IPR018247">
    <property type="entry name" value="EF_Hand_1_Ca_BS"/>
</dbReference>
<dbReference type="Pfam" id="PF13202">
    <property type="entry name" value="EF-hand_5"/>
    <property type="match status" value="2"/>
</dbReference>
<dbReference type="InterPro" id="IPR011992">
    <property type="entry name" value="EF-hand-dom_pair"/>
</dbReference>
<dbReference type="InterPro" id="IPR002048">
    <property type="entry name" value="EF_hand_dom"/>
</dbReference>
<dbReference type="RefSeq" id="WP_089220369.1">
    <property type="nucleotide sequence ID" value="NZ_FZOS01000018.1"/>
</dbReference>
<dbReference type="EMBL" id="FZOS01000018">
    <property type="protein sequence ID" value="SNS82480.1"/>
    <property type="molecule type" value="Genomic_DNA"/>
</dbReference>
<dbReference type="AlphaFoldDB" id="A0A239HMB1"/>
<dbReference type="OrthoDB" id="7391686at2"/>
<organism evidence="3 4">
    <name type="scientific">Edaphosphingomonas laterariae</name>
    <dbReference type="NCBI Taxonomy" id="861865"/>
    <lineage>
        <taxon>Bacteria</taxon>
        <taxon>Pseudomonadati</taxon>
        <taxon>Pseudomonadota</taxon>
        <taxon>Alphaproteobacteria</taxon>
        <taxon>Sphingomonadales</taxon>
        <taxon>Rhizorhabdaceae</taxon>
        <taxon>Edaphosphingomonas</taxon>
    </lineage>
</organism>